<gene>
    <name evidence="2" type="ORF">AKAME5_002629500</name>
</gene>
<comment type="caution">
    <text evidence="2">The sequence shown here is derived from an EMBL/GenBank/DDBJ whole genome shotgun (WGS) entry which is preliminary data.</text>
</comment>
<reference evidence="2" key="1">
    <citation type="submission" date="2022-08" db="EMBL/GenBank/DDBJ databases">
        <title>Genome sequencing of akame (Lates japonicus).</title>
        <authorList>
            <person name="Hashiguchi Y."/>
            <person name="Takahashi H."/>
        </authorList>
    </citation>
    <scope>NUCLEOTIDE SEQUENCE</scope>
    <source>
        <strain evidence="2">Kochi</strain>
    </source>
</reference>
<dbReference type="Proteomes" id="UP001279410">
    <property type="component" value="Unassembled WGS sequence"/>
</dbReference>
<feature type="region of interest" description="Disordered" evidence="1">
    <location>
        <begin position="104"/>
        <end position="126"/>
    </location>
</feature>
<accession>A0AAD3NM73</accession>
<dbReference type="EMBL" id="BRZM01002606">
    <property type="protein sequence ID" value="GLD74963.1"/>
    <property type="molecule type" value="Genomic_DNA"/>
</dbReference>
<evidence type="ECO:0000313" key="3">
    <source>
        <dbReference type="Proteomes" id="UP001279410"/>
    </source>
</evidence>
<name>A0AAD3NM73_LATJO</name>
<dbReference type="AlphaFoldDB" id="A0AAD3NM73"/>
<sequence>MFSSTRRNRIQTYRCPGRGGSWRQRSVAVVLTLGRIIRSLGAAGISGGAAGGGGHWVVFQPPSVPKVFCLGHVPGTGLYCDVDEYEGTRRREVTHEVLSYNHMEGRRSRESGGWGQTHESNSEGPSSLNIQLFCPPHHPGLDTVNFIDSVGAKAIKQFFTGIMTTDMVFPTVMMLCCTVANQTPVKQLIRPIKWPDMR</sequence>
<proteinExistence type="predicted"/>
<keyword evidence="3" id="KW-1185">Reference proteome</keyword>
<evidence type="ECO:0000256" key="1">
    <source>
        <dbReference type="SAM" id="MobiDB-lite"/>
    </source>
</evidence>
<organism evidence="2 3">
    <name type="scientific">Lates japonicus</name>
    <name type="common">Japanese lates</name>
    <dbReference type="NCBI Taxonomy" id="270547"/>
    <lineage>
        <taxon>Eukaryota</taxon>
        <taxon>Metazoa</taxon>
        <taxon>Chordata</taxon>
        <taxon>Craniata</taxon>
        <taxon>Vertebrata</taxon>
        <taxon>Euteleostomi</taxon>
        <taxon>Actinopterygii</taxon>
        <taxon>Neopterygii</taxon>
        <taxon>Teleostei</taxon>
        <taxon>Neoteleostei</taxon>
        <taxon>Acanthomorphata</taxon>
        <taxon>Carangaria</taxon>
        <taxon>Carangaria incertae sedis</taxon>
        <taxon>Centropomidae</taxon>
        <taxon>Lates</taxon>
    </lineage>
</organism>
<protein>
    <submittedName>
        <fullName evidence="2">Prestin</fullName>
    </submittedName>
</protein>
<feature type="compositionally biased region" description="Polar residues" evidence="1">
    <location>
        <begin position="117"/>
        <end position="126"/>
    </location>
</feature>
<evidence type="ECO:0000313" key="2">
    <source>
        <dbReference type="EMBL" id="GLD74963.1"/>
    </source>
</evidence>